<dbReference type="Proteomes" id="UP001472677">
    <property type="component" value="Unassembled WGS sequence"/>
</dbReference>
<organism evidence="1 2">
    <name type="scientific">Hibiscus sabdariffa</name>
    <name type="common">roselle</name>
    <dbReference type="NCBI Taxonomy" id="183260"/>
    <lineage>
        <taxon>Eukaryota</taxon>
        <taxon>Viridiplantae</taxon>
        <taxon>Streptophyta</taxon>
        <taxon>Embryophyta</taxon>
        <taxon>Tracheophyta</taxon>
        <taxon>Spermatophyta</taxon>
        <taxon>Magnoliopsida</taxon>
        <taxon>eudicotyledons</taxon>
        <taxon>Gunneridae</taxon>
        <taxon>Pentapetalae</taxon>
        <taxon>rosids</taxon>
        <taxon>malvids</taxon>
        <taxon>Malvales</taxon>
        <taxon>Malvaceae</taxon>
        <taxon>Malvoideae</taxon>
        <taxon>Hibiscus</taxon>
    </lineage>
</organism>
<keyword evidence="2" id="KW-1185">Reference proteome</keyword>
<protein>
    <submittedName>
        <fullName evidence="1">Uncharacterized protein</fullName>
    </submittedName>
</protein>
<sequence length="81" mass="9183">MPTSSNRHFFPSWASGILRNYCSQELVARPGLIYAAVITYCLGNTRPSQLGQLQGYVKYTTRVTSTYLPQFQLANHKDIKN</sequence>
<evidence type="ECO:0000313" key="1">
    <source>
        <dbReference type="EMBL" id="KAK8561853.1"/>
    </source>
</evidence>
<accession>A0ABR2EIM7</accession>
<gene>
    <name evidence="1" type="ORF">V6N12_048910</name>
</gene>
<name>A0ABR2EIM7_9ROSI</name>
<dbReference type="EMBL" id="JBBPBM010000013">
    <property type="protein sequence ID" value="KAK8561853.1"/>
    <property type="molecule type" value="Genomic_DNA"/>
</dbReference>
<proteinExistence type="predicted"/>
<reference evidence="1 2" key="1">
    <citation type="journal article" date="2024" name="G3 (Bethesda)">
        <title>Genome assembly of Hibiscus sabdariffa L. provides insights into metabolisms of medicinal natural products.</title>
        <authorList>
            <person name="Kim T."/>
        </authorList>
    </citation>
    <scope>NUCLEOTIDE SEQUENCE [LARGE SCALE GENOMIC DNA]</scope>
    <source>
        <strain evidence="1">TK-2024</strain>
        <tissue evidence="1">Old leaves</tissue>
    </source>
</reference>
<comment type="caution">
    <text evidence="1">The sequence shown here is derived from an EMBL/GenBank/DDBJ whole genome shotgun (WGS) entry which is preliminary data.</text>
</comment>
<evidence type="ECO:0000313" key="2">
    <source>
        <dbReference type="Proteomes" id="UP001472677"/>
    </source>
</evidence>